<accession>A0ABX1G4E7</accession>
<evidence type="ECO:0000313" key="1">
    <source>
        <dbReference type="EMBL" id="NKG21117.1"/>
    </source>
</evidence>
<reference evidence="1 2" key="1">
    <citation type="submission" date="2020-04" db="EMBL/GenBank/DDBJ databases">
        <title>Paeniglutamicibacter sp. ANT13_2, a novel actinomycete isolated from sediment in Antarctica.</title>
        <authorList>
            <person name="Sakdapetsiri C."/>
            <person name="Pinyakong O."/>
        </authorList>
    </citation>
    <scope>NUCLEOTIDE SEQUENCE [LARGE SCALE GENOMIC DNA]</scope>
    <source>
        <strain evidence="1 2">ANT13_2</strain>
    </source>
</reference>
<evidence type="ECO:0000313" key="2">
    <source>
        <dbReference type="Proteomes" id="UP000746595"/>
    </source>
</evidence>
<sequence>MSYPFDAISAIDPQDPSRVAADAEVTIAAPGDETQTPIPLTDLTGLPLPNPVLVNSLGFGPAFQAEIPSVAWYGGTMSGLLHSYTGLKEDAEAAASSANLSRIAAEAAGSAAEGIPSGGSAGQVLSKVTSTSYDTAWVTPSSGGAVYGAGVMVTVQQVGSGYTRPTSDPTIRYVFTGTADPGTVALENDRWERLD</sequence>
<name>A0ABX1G4E7_9MICC</name>
<organism evidence="1 2">
    <name type="scientific">Paeniglutamicibacter terrestris</name>
    <dbReference type="NCBI Taxonomy" id="2723403"/>
    <lineage>
        <taxon>Bacteria</taxon>
        <taxon>Bacillati</taxon>
        <taxon>Actinomycetota</taxon>
        <taxon>Actinomycetes</taxon>
        <taxon>Micrococcales</taxon>
        <taxon>Micrococcaceae</taxon>
        <taxon>Paeniglutamicibacter</taxon>
    </lineage>
</organism>
<gene>
    <name evidence="1" type="ORF">HED64_10420</name>
</gene>
<protein>
    <submittedName>
        <fullName evidence="1">Uncharacterized protein</fullName>
    </submittedName>
</protein>
<dbReference type="RefSeq" id="WP_168151942.1">
    <property type="nucleotide sequence ID" value="NZ_JAAWVT010000004.1"/>
</dbReference>
<dbReference type="Proteomes" id="UP000746595">
    <property type="component" value="Unassembled WGS sequence"/>
</dbReference>
<comment type="caution">
    <text evidence="1">The sequence shown here is derived from an EMBL/GenBank/DDBJ whole genome shotgun (WGS) entry which is preliminary data.</text>
</comment>
<proteinExistence type="predicted"/>
<keyword evidence="2" id="KW-1185">Reference proteome</keyword>
<dbReference type="EMBL" id="JAAWVT010000004">
    <property type="protein sequence ID" value="NKG21117.1"/>
    <property type="molecule type" value="Genomic_DNA"/>
</dbReference>